<sequence>MKTIAIMKLMGYQLFNSKEEFEGSIGVWQESYIYYGSEDFPCWMKQVEEIDVSSNINTILVFDRIEVETVEMMGRIIKI</sequence>
<accession>A0A219YC81</accession>
<reference evidence="1 2" key="1">
    <citation type="journal article" date="2017" name="Sci. Rep.">
        <title>Characterization and diversity of phages infecting Aeromonas salmonicida subsp. salmonicida.</title>
        <authorList>
            <person name="Vincent A.T."/>
            <person name="Paquet V.E."/>
            <person name="Bernatchez A."/>
            <person name="Tremblay D.M."/>
            <person name="Moineau S."/>
            <person name="Charette S.J."/>
        </authorList>
    </citation>
    <scope>NUCLEOTIDE SEQUENCE [LARGE SCALE GENOMIC DNA]</scope>
</reference>
<name>A0A219YC81_9CAUD</name>
<protein>
    <submittedName>
        <fullName evidence="1">Uncharacterized protein</fullName>
    </submittedName>
</protein>
<dbReference type="Proteomes" id="UP000225215">
    <property type="component" value="Segment"/>
</dbReference>
<dbReference type="EMBL" id="KY290955">
    <property type="protein sequence ID" value="APU01624.1"/>
    <property type="molecule type" value="Genomic_DNA"/>
</dbReference>
<organism evidence="1 2">
    <name type="scientific">Aeromonas phage 65.2</name>
    <dbReference type="NCBI Taxonomy" id="1932896"/>
    <lineage>
        <taxon>Viruses</taxon>
        <taxon>Duplodnaviria</taxon>
        <taxon>Heunggongvirae</taxon>
        <taxon>Uroviricota</taxon>
        <taxon>Caudoviricetes</taxon>
        <taxon>Pantevenvirales</taxon>
        <taxon>Straboviridae</taxon>
        <taxon>Emmerichvirinae</taxon>
        <taxon>Ishigurovirus</taxon>
        <taxon>Ishigurovirus osborne</taxon>
    </lineage>
</organism>
<proteinExistence type="predicted"/>
<evidence type="ECO:0000313" key="2">
    <source>
        <dbReference type="Proteomes" id="UP000225215"/>
    </source>
</evidence>
<evidence type="ECO:0000313" key="1">
    <source>
        <dbReference type="EMBL" id="APU01624.1"/>
    </source>
</evidence>